<dbReference type="SMART" id="SM00342">
    <property type="entry name" value="HTH_ARAC"/>
    <property type="match status" value="1"/>
</dbReference>
<dbReference type="AlphaFoldDB" id="A0AAW5MWX8"/>
<reference evidence="5 6" key="1">
    <citation type="submission" date="2022-08" db="EMBL/GenBank/DDBJ databases">
        <authorList>
            <person name="Zeman M."/>
            <person name="Kubasova T."/>
        </authorList>
    </citation>
    <scope>NUCLEOTIDE SEQUENCE [LARGE SCALE GENOMIC DNA]</scope>
    <source>
        <strain evidence="5 6">ET62</strain>
    </source>
</reference>
<dbReference type="Gene3D" id="2.60.120.10">
    <property type="entry name" value="Jelly Rolls"/>
    <property type="match status" value="1"/>
</dbReference>
<dbReference type="SUPFAM" id="SSF46689">
    <property type="entry name" value="Homeodomain-like"/>
    <property type="match status" value="2"/>
</dbReference>
<dbReference type="PROSITE" id="PS01124">
    <property type="entry name" value="HTH_ARAC_FAMILY_2"/>
    <property type="match status" value="1"/>
</dbReference>
<evidence type="ECO:0000259" key="4">
    <source>
        <dbReference type="PROSITE" id="PS01124"/>
    </source>
</evidence>
<keyword evidence="6" id="KW-1185">Reference proteome</keyword>
<dbReference type="Proteomes" id="UP001204579">
    <property type="component" value="Unassembled WGS sequence"/>
</dbReference>
<proteinExistence type="predicted"/>
<dbReference type="GO" id="GO:0043565">
    <property type="term" value="F:sequence-specific DNA binding"/>
    <property type="evidence" value="ECO:0007669"/>
    <property type="project" value="InterPro"/>
</dbReference>
<dbReference type="EMBL" id="JANRHJ010000002">
    <property type="protein sequence ID" value="MCR8872866.1"/>
    <property type="molecule type" value="Genomic_DNA"/>
</dbReference>
<comment type="caution">
    <text evidence="5">The sequence shown here is derived from an EMBL/GenBank/DDBJ whole genome shotgun (WGS) entry which is preliminary data.</text>
</comment>
<feature type="domain" description="HTH araC/xylS-type" evidence="4">
    <location>
        <begin position="170"/>
        <end position="267"/>
    </location>
</feature>
<dbReference type="InterPro" id="IPR009057">
    <property type="entry name" value="Homeodomain-like_sf"/>
</dbReference>
<evidence type="ECO:0000313" key="5">
    <source>
        <dbReference type="EMBL" id="MCR8872866.1"/>
    </source>
</evidence>
<evidence type="ECO:0000256" key="3">
    <source>
        <dbReference type="ARBA" id="ARBA00023163"/>
    </source>
</evidence>
<dbReference type="SUPFAM" id="SSF51182">
    <property type="entry name" value="RmlC-like cupins"/>
    <property type="match status" value="1"/>
</dbReference>
<evidence type="ECO:0000313" key="6">
    <source>
        <dbReference type="Proteomes" id="UP001204579"/>
    </source>
</evidence>
<keyword evidence="1" id="KW-0805">Transcription regulation</keyword>
<keyword evidence="3" id="KW-0804">Transcription</keyword>
<sequence>MNQEQKAYISLINESSEESIVIKKTGWEEISLSVHTHQKHQIIYTLSGTLHIQINEANYFVPEKHIAWIPSECNHILSSNNRRVSLVIFYLNLPKETGKDPYGEFSVYSTHAVVAENLRFIASKGPFIERLHTPDLYDFAISFFRLLPTMNPHIENLLKTKVIPNDERIRPVLEYLIQHAHENLKIEEVAERFSFSVRNLSRLLHDSGIHFNRYLNQQRITRAIELFADGKKSIQEVAYEVGFNTPNNFNRVFKQLTGMTPKNYGGEITKKSHTNV</sequence>
<dbReference type="PRINTS" id="PR00032">
    <property type="entry name" value="HTHARAC"/>
</dbReference>
<evidence type="ECO:0000256" key="1">
    <source>
        <dbReference type="ARBA" id="ARBA00023015"/>
    </source>
</evidence>
<dbReference type="PANTHER" id="PTHR43280">
    <property type="entry name" value="ARAC-FAMILY TRANSCRIPTIONAL REGULATOR"/>
    <property type="match status" value="1"/>
</dbReference>
<dbReference type="InterPro" id="IPR018060">
    <property type="entry name" value="HTH_AraC"/>
</dbReference>
<organism evidence="5 6">
    <name type="scientific">Phocaeicola barnesiae</name>
    <dbReference type="NCBI Taxonomy" id="376804"/>
    <lineage>
        <taxon>Bacteria</taxon>
        <taxon>Pseudomonadati</taxon>
        <taxon>Bacteroidota</taxon>
        <taxon>Bacteroidia</taxon>
        <taxon>Bacteroidales</taxon>
        <taxon>Bacteroidaceae</taxon>
        <taxon>Phocaeicola</taxon>
    </lineage>
</organism>
<protein>
    <submittedName>
        <fullName evidence="5">AraC family transcriptional regulator</fullName>
    </submittedName>
</protein>
<dbReference type="Pfam" id="PF12833">
    <property type="entry name" value="HTH_18"/>
    <property type="match status" value="1"/>
</dbReference>
<dbReference type="InterPro" id="IPR003313">
    <property type="entry name" value="AraC-bd"/>
</dbReference>
<dbReference type="InterPro" id="IPR011051">
    <property type="entry name" value="RmlC_Cupin_sf"/>
</dbReference>
<dbReference type="InterPro" id="IPR014710">
    <property type="entry name" value="RmlC-like_jellyroll"/>
</dbReference>
<name>A0AAW5MWX8_9BACT</name>
<dbReference type="PANTHER" id="PTHR43280:SF2">
    <property type="entry name" value="HTH-TYPE TRANSCRIPTIONAL REGULATOR EXSA"/>
    <property type="match status" value="1"/>
</dbReference>
<gene>
    <name evidence="5" type="ORF">NW209_02330</name>
</gene>
<dbReference type="Pfam" id="PF02311">
    <property type="entry name" value="AraC_binding"/>
    <property type="match status" value="1"/>
</dbReference>
<dbReference type="GO" id="GO:0003700">
    <property type="term" value="F:DNA-binding transcription factor activity"/>
    <property type="evidence" value="ECO:0007669"/>
    <property type="project" value="InterPro"/>
</dbReference>
<dbReference type="RefSeq" id="WP_022339997.1">
    <property type="nucleotide sequence ID" value="NZ_CALULB010000015.1"/>
</dbReference>
<evidence type="ECO:0000256" key="2">
    <source>
        <dbReference type="ARBA" id="ARBA00023125"/>
    </source>
</evidence>
<dbReference type="InterPro" id="IPR020449">
    <property type="entry name" value="Tscrpt_reg_AraC-type_HTH"/>
</dbReference>
<keyword evidence="2" id="KW-0238">DNA-binding</keyword>
<accession>A0AAW5MWX8</accession>
<dbReference type="Gene3D" id="1.10.10.60">
    <property type="entry name" value="Homeodomain-like"/>
    <property type="match status" value="2"/>
</dbReference>